<dbReference type="GO" id="GO:0003677">
    <property type="term" value="F:DNA binding"/>
    <property type="evidence" value="ECO:0007669"/>
    <property type="project" value="InterPro"/>
</dbReference>
<dbReference type="CDD" id="cd01189">
    <property type="entry name" value="INT_ICEBs1_C_like"/>
    <property type="match status" value="1"/>
</dbReference>
<dbReference type="Pfam" id="PF00589">
    <property type="entry name" value="Phage_integrase"/>
    <property type="match status" value="1"/>
</dbReference>
<gene>
    <name evidence="3" type="ORF">EVA_16939</name>
</gene>
<dbReference type="GO" id="GO:0015074">
    <property type="term" value="P:DNA integration"/>
    <property type="evidence" value="ECO:0007669"/>
    <property type="project" value="InterPro"/>
</dbReference>
<dbReference type="SUPFAM" id="SSF56349">
    <property type="entry name" value="DNA breaking-rejoining enzymes"/>
    <property type="match status" value="1"/>
</dbReference>
<keyword evidence="1" id="KW-0233">DNA recombination</keyword>
<dbReference type="InterPro" id="IPR011010">
    <property type="entry name" value="DNA_brk_join_enz"/>
</dbReference>
<proteinExistence type="predicted"/>
<name>J9G628_9ZZZZ</name>
<dbReference type="GO" id="GO:0006310">
    <property type="term" value="P:DNA recombination"/>
    <property type="evidence" value="ECO:0007669"/>
    <property type="project" value="UniProtKB-KW"/>
</dbReference>
<dbReference type="EMBL" id="AMCI01006087">
    <property type="protein sequence ID" value="EJW94954.1"/>
    <property type="molecule type" value="Genomic_DNA"/>
</dbReference>
<organism evidence="3">
    <name type="scientific">gut metagenome</name>
    <dbReference type="NCBI Taxonomy" id="749906"/>
    <lineage>
        <taxon>unclassified sequences</taxon>
        <taxon>metagenomes</taxon>
        <taxon>organismal metagenomes</taxon>
    </lineage>
</organism>
<dbReference type="PROSITE" id="PS51898">
    <property type="entry name" value="TYR_RECOMBINASE"/>
    <property type="match status" value="1"/>
</dbReference>
<evidence type="ECO:0000256" key="1">
    <source>
        <dbReference type="ARBA" id="ARBA00023172"/>
    </source>
</evidence>
<dbReference type="InterPro" id="IPR013762">
    <property type="entry name" value="Integrase-like_cat_sf"/>
</dbReference>
<accession>J9G628</accession>
<evidence type="ECO:0000313" key="3">
    <source>
        <dbReference type="EMBL" id="EJW94954.1"/>
    </source>
</evidence>
<dbReference type="Gene3D" id="1.10.443.10">
    <property type="entry name" value="Intergrase catalytic core"/>
    <property type="match status" value="1"/>
</dbReference>
<dbReference type="InterPro" id="IPR050090">
    <property type="entry name" value="Tyrosine_recombinase_XerCD"/>
</dbReference>
<protein>
    <submittedName>
        <fullName evidence="3">Site-specific recombinase, phage integrase family</fullName>
    </submittedName>
</protein>
<dbReference type="PANTHER" id="PTHR30349:SF64">
    <property type="entry name" value="PROPHAGE INTEGRASE INTD-RELATED"/>
    <property type="match status" value="1"/>
</dbReference>
<comment type="caution">
    <text evidence="3">The sequence shown here is derived from an EMBL/GenBank/DDBJ whole genome shotgun (WGS) entry which is preliminary data.</text>
</comment>
<feature type="non-terminal residue" evidence="3">
    <location>
        <position position="221"/>
    </location>
</feature>
<sequence length="221" mass="24662">MSAVLNFAVKFYGLRQNPARIAGSIGTLKSDRAKYWTLETFNSVIKQVQSIQARTAFIILFYSGLRIGELLALTLADYEQGTATLNVNKTLYKINGKGYTVTTPKTKKAIRKVKLPNRAAAVLDEYIQALYEPQPQQRIFFNSQAQLLIALNKAAALAGVEKIRLHDLRHSHASLLINNGVSVKAVSERLGHEDITTTLNIYSHLYAKQDNNIADMLDKLQ</sequence>
<reference evidence="3" key="1">
    <citation type="journal article" date="2012" name="PLoS ONE">
        <title>Gene sets for utilization of primary and secondary nutrition supplies in the distal gut of endangered iberian lynx.</title>
        <authorList>
            <person name="Alcaide M."/>
            <person name="Messina E."/>
            <person name="Richter M."/>
            <person name="Bargiela R."/>
            <person name="Peplies J."/>
            <person name="Huws S.A."/>
            <person name="Newbold C.J."/>
            <person name="Golyshin P.N."/>
            <person name="Simon M.A."/>
            <person name="Lopez G."/>
            <person name="Yakimov M.M."/>
            <person name="Ferrer M."/>
        </authorList>
    </citation>
    <scope>NUCLEOTIDE SEQUENCE</scope>
</reference>
<dbReference type="PANTHER" id="PTHR30349">
    <property type="entry name" value="PHAGE INTEGRASE-RELATED"/>
    <property type="match status" value="1"/>
</dbReference>
<dbReference type="InterPro" id="IPR002104">
    <property type="entry name" value="Integrase_catalytic"/>
</dbReference>
<dbReference type="AlphaFoldDB" id="J9G628"/>
<feature type="domain" description="Tyr recombinase" evidence="2">
    <location>
        <begin position="31"/>
        <end position="215"/>
    </location>
</feature>
<evidence type="ECO:0000259" key="2">
    <source>
        <dbReference type="PROSITE" id="PS51898"/>
    </source>
</evidence>